<protein>
    <submittedName>
        <fullName evidence="2">Uncharacterized protein</fullName>
    </submittedName>
</protein>
<name>A0AAW0AKH5_9AGAR</name>
<dbReference type="Proteomes" id="UP001362999">
    <property type="component" value="Unassembled WGS sequence"/>
</dbReference>
<dbReference type="EMBL" id="JAWWNJ010000061">
    <property type="protein sequence ID" value="KAK7013040.1"/>
    <property type="molecule type" value="Genomic_DNA"/>
</dbReference>
<dbReference type="AlphaFoldDB" id="A0AAW0AKH5"/>
<reference evidence="2 3" key="1">
    <citation type="journal article" date="2024" name="J Genomics">
        <title>Draft genome sequencing and assembly of Favolaschia claudopus CIRM-BRFM 2984 isolated from oak limbs.</title>
        <authorList>
            <person name="Navarro D."/>
            <person name="Drula E."/>
            <person name="Chaduli D."/>
            <person name="Cazenave R."/>
            <person name="Ahrendt S."/>
            <person name="Wang J."/>
            <person name="Lipzen A."/>
            <person name="Daum C."/>
            <person name="Barry K."/>
            <person name="Grigoriev I.V."/>
            <person name="Favel A."/>
            <person name="Rosso M.N."/>
            <person name="Martin F."/>
        </authorList>
    </citation>
    <scope>NUCLEOTIDE SEQUENCE [LARGE SCALE GENOMIC DNA]</scope>
    <source>
        <strain evidence="2 3">CIRM-BRFM 2984</strain>
    </source>
</reference>
<comment type="caution">
    <text evidence="2">The sequence shown here is derived from an EMBL/GenBank/DDBJ whole genome shotgun (WGS) entry which is preliminary data.</text>
</comment>
<evidence type="ECO:0000313" key="3">
    <source>
        <dbReference type="Proteomes" id="UP001362999"/>
    </source>
</evidence>
<feature type="region of interest" description="Disordered" evidence="1">
    <location>
        <begin position="177"/>
        <end position="214"/>
    </location>
</feature>
<accession>A0AAW0AKH5</accession>
<feature type="compositionally biased region" description="Polar residues" evidence="1">
    <location>
        <begin position="203"/>
        <end position="214"/>
    </location>
</feature>
<keyword evidence="3" id="KW-1185">Reference proteome</keyword>
<proteinExistence type="predicted"/>
<gene>
    <name evidence="2" type="ORF">R3P38DRAFT_3008136</name>
</gene>
<feature type="region of interest" description="Disordered" evidence="1">
    <location>
        <begin position="79"/>
        <end position="162"/>
    </location>
</feature>
<evidence type="ECO:0000313" key="2">
    <source>
        <dbReference type="EMBL" id="KAK7013040.1"/>
    </source>
</evidence>
<organism evidence="2 3">
    <name type="scientific">Favolaschia claudopus</name>
    <dbReference type="NCBI Taxonomy" id="2862362"/>
    <lineage>
        <taxon>Eukaryota</taxon>
        <taxon>Fungi</taxon>
        <taxon>Dikarya</taxon>
        <taxon>Basidiomycota</taxon>
        <taxon>Agaricomycotina</taxon>
        <taxon>Agaricomycetes</taxon>
        <taxon>Agaricomycetidae</taxon>
        <taxon>Agaricales</taxon>
        <taxon>Marasmiineae</taxon>
        <taxon>Mycenaceae</taxon>
        <taxon>Favolaschia</taxon>
    </lineage>
</organism>
<feature type="compositionally biased region" description="Low complexity" evidence="1">
    <location>
        <begin position="88"/>
        <end position="105"/>
    </location>
</feature>
<sequence length="214" mass="23938">MRYRAGEQLLLHSTPSRNPLLRRHRKRFSSRFGYGTDSTQRHRTRCRLRVVEGMVWHHDAAACIALRHSSLLENLPLRSSDTQLERNPTTPSSASSALSPSSPATFRDVPLTPFNRQPTASGADARMFTLDTIATPRRRRFPQPHNTLPLLISSSPPPTRSPQTAFLYQIHCAPPISPLPARLTSTDAQRTRRAPSPPIRVTPPSSSVGQEQTR</sequence>
<evidence type="ECO:0000256" key="1">
    <source>
        <dbReference type="SAM" id="MobiDB-lite"/>
    </source>
</evidence>